<evidence type="ECO:0000256" key="6">
    <source>
        <dbReference type="ARBA" id="ARBA00023180"/>
    </source>
</evidence>
<evidence type="ECO:0000256" key="8">
    <source>
        <dbReference type="SAM" id="SignalP"/>
    </source>
</evidence>
<evidence type="ECO:0000256" key="3">
    <source>
        <dbReference type="ARBA" id="ARBA00022729"/>
    </source>
</evidence>
<dbReference type="EMBL" id="CAJZBQ010000056">
    <property type="protein sequence ID" value="CAG9333546.1"/>
    <property type="molecule type" value="Genomic_DNA"/>
</dbReference>
<evidence type="ECO:0000313" key="10">
    <source>
        <dbReference type="Proteomes" id="UP001162131"/>
    </source>
</evidence>
<organism evidence="9 10">
    <name type="scientific">Blepharisma stoltei</name>
    <dbReference type="NCBI Taxonomy" id="1481888"/>
    <lineage>
        <taxon>Eukaryota</taxon>
        <taxon>Sar</taxon>
        <taxon>Alveolata</taxon>
        <taxon>Ciliophora</taxon>
        <taxon>Postciliodesmatophora</taxon>
        <taxon>Heterotrichea</taxon>
        <taxon>Heterotrichida</taxon>
        <taxon>Blepharismidae</taxon>
        <taxon>Blepharisma</taxon>
    </lineage>
</organism>
<evidence type="ECO:0000256" key="5">
    <source>
        <dbReference type="ARBA" id="ARBA00023157"/>
    </source>
</evidence>
<sequence>MDFRFLLLIPLLISSTVVYVVELARHGLRTPTQFMPWDEGIWSVGPGQLTPEGMRQHFLIGTELRNRYINNTKLLSSSYYKPEVSFYSTDYDRTLMSAMSQLSGLYPPETGPSLKNSSLNQLAKPPIYIENFNETIEELGDAALPNNIQVVPVFTGLNQDDIILLPSFSCPKYQYISNFNSNSSAVQSLIKKNANLFETISNVMDISIEEAINISPQLLDSLIINNAYGNTRNIPAPFNEQFLQQAVALSNQITQIIYYTPEVMSQLSGSQFLRQLSTLLNESQSNPNSTLKFSLFLAHDSSLLNVLSALKLPNLENPTFASTILFELISDENKNFYVQVYYNDILQTIPTCGSTLCPFYNFMRFIELRSFPNITNACIFNSAEENWGDLAEAENEEFPVAGKGDDWNLRWYGWLAIAFCSAVIMALGIAVTVLIRDFKAKRGKKKYVEMWER</sequence>
<comment type="caution">
    <text evidence="9">The sequence shown here is derived from an EMBL/GenBank/DDBJ whole genome shotgun (WGS) entry which is preliminary data.</text>
</comment>
<dbReference type="PROSITE" id="PS00616">
    <property type="entry name" value="HIS_ACID_PHOSPHAT_1"/>
    <property type="match status" value="1"/>
</dbReference>
<dbReference type="Proteomes" id="UP001162131">
    <property type="component" value="Unassembled WGS sequence"/>
</dbReference>
<name>A0AAU9K1W1_9CILI</name>
<keyword evidence="6" id="KW-0325">Glycoprotein</keyword>
<dbReference type="GO" id="GO:0003993">
    <property type="term" value="F:acid phosphatase activity"/>
    <property type="evidence" value="ECO:0007669"/>
    <property type="project" value="UniProtKB-EC"/>
</dbReference>
<keyword evidence="7" id="KW-0812">Transmembrane</keyword>
<dbReference type="Gene3D" id="3.40.50.1240">
    <property type="entry name" value="Phosphoglycerate mutase-like"/>
    <property type="match status" value="1"/>
</dbReference>
<dbReference type="InterPro" id="IPR050645">
    <property type="entry name" value="Histidine_acid_phosphatase"/>
</dbReference>
<reference evidence="9" key="1">
    <citation type="submission" date="2021-09" db="EMBL/GenBank/DDBJ databases">
        <authorList>
            <consortium name="AG Swart"/>
            <person name="Singh M."/>
            <person name="Singh A."/>
            <person name="Seah K."/>
            <person name="Emmerich C."/>
        </authorList>
    </citation>
    <scope>NUCLEOTIDE SEQUENCE</scope>
    <source>
        <strain evidence="9">ATCC30299</strain>
    </source>
</reference>
<comment type="catalytic activity">
    <reaction evidence="1">
        <text>a phosphate monoester + H2O = an alcohol + phosphate</text>
        <dbReference type="Rhea" id="RHEA:15017"/>
        <dbReference type="ChEBI" id="CHEBI:15377"/>
        <dbReference type="ChEBI" id="CHEBI:30879"/>
        <dbReference type="ChEBI" id="CHEBI:43474"/>
        <dbReference type="ChEBI" id="CHEBI:67140"/>
        <dbReference type="EC" id="3.1.3.2"/>
    </reaction>
</comment>
<keyword evidence="7" id="KW-1133">Transmembrane helix</keyword>
<dbReference type="InterPro" id="IPR000560">
    <property type="entry name" value="His_Pase_clade-2"/>
</dbReference>
<dbReference type="InterPro" id="IPR033379">
    <property type="entry name" value="Acid_Pase_AS"/>
</dbReference>
<dbReference type="InterPro" id="IPR029033">
    <property type="entry name" value="His_PPase_superfam"/>
</dbReference>
<feature type="transmembrane region" description="Helical" evidence="7">
    <location>
        <begin position="411"/>
        <end position="435"/>
    </location>
</feature>
<keyword evidence="5" id="KW-1015">Disulfide bond</keyword>
<dbReference type="CDD" id="cd07061">
    <property type="entry name" value="HP_HAP_like"/>
    <property type="match status" value="1"/>
</dbReference>
<dbReference type="PROSITE" id="PS00778">
    <property type="entry name" value="HIS_ACID_PHOSPHAT_2"/>
    <property type="match status" value="1"/>
</dbReference>
<evidence type="ECO:0000256" key="1">
    <source>
        <dbReference type="ARBA" id="ARBA00000032"/>
    </source>
</evidence>
<keyword evidence="4" id="KW-0378">Hydrolase</keyword>
<dbReference type="AlphaFoldDB" id="A0AAU9K1W1"/>
<dbReference type="PANTHER" id="PTHR11567">
    <property type="entry name" value="ACID PHOSPHATASE-RELATED"/>
    <property type="match status" value="1"/>
</dbReference>
<dbReference type="SUPFAM" id="SSF53254">
    <property type="entry name" value="Phosphoglycerate mutase-like"/>
    <property type="match status" value="1"/>
</dbReference>
<gene>
    <name evidence="9" type="ORF">BSTOLATCC_MIC58356</name>
</gene>
<feature type="signal peptide" evidence="8">
    <location>
        <begin position="1"/>
        <end position="23"/>
    </location>
</feature>
<evidence type="ECO:0000256" key="2">
    <source>
        <dbReference type="ARBA" id="ARBA00005375"/>
    </source>
</evidence>
<protein>
    <recommendedName>
        <fullName evidence="11">Acid phosphatase</fullName>
    </recommendedName>
</protein>
<keyword evidence="3 8" id="KW-0732">Signal</keyword>
<proteinExistence type="inferred from homology"/>
<accession>A0AAU9K1W1</accession>
<keyword evidence="10" id="KW-1185">Reference proteome</keyword>
<evidence type="ECO:0000256" key="7">
    <source>
        <dbReference type="SAM" id="Phobius"/>
    </source>
</evidence>
<keyword evidence="7" id="KW-0472">Membrane</keyword>
<evidence type="ECO:0000313" key="9">
    <source>
        <dbReference type="EMBL" id="CAG9333546.1"/>
    </source>
</evidence>
<comment type="similarity">
    <text evidence="2">Belongs to the histidine acid phosphatase family.</text>
</comment>
<evidence type="ECO:0008006" key="11">
    <source>
        <dbReference type="Google" id="ProtNLM"/>
    </source>
</evidence>
<evidence type="ECO:0000256" key="4">
    <source>
        <dbReference type="ARBA" id="ARBA00022801"/>
    </source>
</evidence>
<dbReference type="Pfam" id="PF00328">
    <property type="entry name" value="His_Phos_2"/>
    <property type="match status" value="1"/>
</dbReference>
<dbReference type="PANTHER" id="PTHR11567:SF211">
    <property type="entry name" value="PROSTATIC ACID PHOSPHATASE"/>
    <property type="match status" value="1"/>
</dbReference>
<feature type="chain" id="PRO_5043628013" description="Acid phosphatase" evidence="8">
    <location>
        <begin position="24"/>
        <end position="453"/>
    </location>
</feature>